<evidence type="ECO:0000313" key="2">
    <source>
        <dbReference type="Proteomes" id="UP000499080"/>
    </source>
</evidence>
<organism evidence="1 2">
    <name type="scientific">Araneus ventricosus</name>
    <name type="common">Orbweaver spider</name>
    <name type="synonym">Epeira ventricosa</name>
    <dbReference type="NCBI Taxonomy" id="182803"/>
    <lineage>
        <taxon>Eukaryota</taxon>
        <taxon>Metazoa</taxon>
        <taxon>Ecdysozoa</taxon>
        <taxon>Arthropoda</taxon>
        <taxon>Chelicerata</taxon>
        <taxon>Arachnida</taxon>
        <taxon>Araneae</taxon>
        <taxon>Araneomorphae</taxon>
        <taxon>Entelegynae</taxon>
        <taxon>Araneoidea</taxon>
        <taxon>Araneidae</taxon>
        <taxon>Araneus</taxon>
    </lineage>
</organism>
<dbReference type="EMBL" id="BGPR01014537">
    <property type="protein sequence ID" value="GBN65666.1"/>
    <property type="molecule type" value="Genomic_DNA"/>
</dbReference>
<evidence type="ECO:0000313" key="1">
    <source>
        <dbReference type="EMBL" id="GBN65666.1"/>
    </source>
</evidence>
<proteinExistence type="predicted"/>
<dbReference type="OrthoDB" id="6410955at2759"/>
<comment type="caution">
    <text evidence="1">The sequence shown here is derived from an EMBL/GenBank/DDBJ whole genome shotgun (WGS) entry which is preliminary data.</text>
</comment>
<gene>
    <name evidence="1" type="ORF">AVEN_122884_1</name>
</gene>
<sequence length="255" mass="29390">MTHLYRQDNFDIDHFGNKMIVRPGHMFVKLFIKYLYGPLREGDWPLIKSKVALVVKSIETGTLLYVLSRKTLYFKEGKSAGKMTSVQHESNREIGANGEIFIEKNVGCYREVNSQTYPLNPYLLHLIVHQTSQKVNHSRLPAFHSSHIGFLCLMGSYETKNVGCTTMMVRDTHVSICYDLDPVFHDARQHPIWSVLNLEIDTSGVARYFVIVNEVCIPVTQASFHHIDLFRLKLQFRHIEFGRTVPISKNSFDSK</sequence>
<keyword evidence="2" id="KW-1185">Reference proteome</keyword>
<accession>A0A4Y2QQZ2</accession>
<name>A0A4Y2QQZ2_ARAVE</name>
<protein>
    <submittedName>
        <fullName evidence="1">Uncharacterized protein</fullName>
    </submittedName>
</protein>
<dbReference type="AlphaFoldDB" id="A0A4Y2QQZ2"/>
<dbReference type="Proteomes" id="UP000499080">
    <property type="component" value="Unassembled WGS sequence"/>
</dbReference>
<reference evidence="1 2" key="1">
    <citation type="journal article" date="2019" name="Sci. Rep.">
        <title>Orb-weaving spider Araneus ventricosus genome elucidates the spidroin gene catalogue.</title>
        <authorList>
            <person name="Kono N."/>
            <person name="Nakamura H."/>
            <person name="Ohtoshi R."/>
            <person name="Moran D.A.P."/>
            <person name="Shinohara A."/>
            <person name="Yoshida Y."/>
            <person name="Fujiwara M."/>
            <person name="Mori M."/>
            <person name="Tomita M."/>
            <person name="Arakawa K."/>
        </authorList>
    </citation>
    <scope>NUCLEOTIDE SEQUENCE [LARGE SCALE GENOMIC DNA]</scope>
</reference>